<dbReference type="Pfam" id="PF12833">
    <property type="entry name" value="HTH_18"/>
    <property type="match status" value="1"/>
</dbReference>
<evidence type="ECO:0000313" key="7">
    <source>
        <dbReference type="Proteomes" id="UP001242480"/>
    </source>
</evidence>
<dbReference type="PANTHER" id="PTHR46796">
    <property type="entry name" value="HTH-TYPE TRANSCRIPTIONAL ACTIVATOR RHAS-RELATED"/>
    <property type="match status" value="1"/>
</dbReference>
<feature type="compositionally biased region" description="Low complexity" evidence="4">
    <location>
        <begin position="290"/>
        <end position="299"/>
    </location>
</feature>
<dbReference type="InterPro" id="IPR035418">
    <property type="entry name" value="AraC-bd_2"/>
</dbReference>
<evidence type="ECO:0000259" key="5">
    <source>
        <dbReference type="PROSITE" id="PS01124"/>
    </source>
</evidence>
<evidence type="ECO:0000256" key="3">
    <source>
        <dbReference type="ARBA" id="ARBA00023163"/>
    </source>
</evidence>
<dbReference type="PANTHER" id="PTHR46796:SF6">
    <property type="entry name" value="ARAC SUBFAMILY"/>
    <property type="match status" value="1"/>
</dbReference>
<dbReference type="InterPro" id="IPR009057">
    <property type="entry name" value="Homeodomain-like_sf"/>
</dbReference>
<feature type="domain" description="HTH araC/xylS-type" evidence="5">
    <location>
        <begin position="189"/>
        <end position="290"/>
    </location>
</feature>
<evidence type="ECO:0000256" key="1">
    <source>
        <dbReference type="ARBA" id="ARBA00023015"/>
    </source>
</evidence>
<keyword evidence="1" id="KW-0805">Transcription regulation</keyword>
<dbReference type="SMART" id="SM00342">
    <property type="entry name" value="HTH_ARAC"/>
    <property type="match status" value="1"/>
</dbReference>
<evidence type="ECO:0000313" key="6">
    <source>
        <dbReference type="EMBL" id="MDQ0467707.1"/>
    </source>
</evidence>
<dbReference type="InterPro" id="IPR018060">
    <property type="entry name" value="HTH_AraC"/>
</dbReference>
<dbReference type="PRINTS" id="PR00032">
    <property type="entry name" value="HTHARAC"/>
</dbReference>
<dbReference type="Pfam" id="PF14525">
    <property type="entry name" value="AraC_binding_2"/>
    <property type="match status" value="1"/>
</dbReference>
<proteinExistence type="predicted"/>
<dbReference type="PROSITE" id="PS01124">
    <property type="entry name" value="HTH_ARAC_FAMILY_2"/>
    <property type="match status" value="1"/>
</dbReference>
<dbReference type="Gene3D" id="1.10.10.60">
    <property type="entry name" value="Homeodomain-like"/>
    <property type="match status" value="1"/>
</dbReference>
<feature type="region of interest" description="Disordered" evidence="4">
    <location>
        <begin position="287"/>
        <end position="331"/>
    </location>
</feature>
<accession>A0ABU0J0C1</accession>
<gene>
    <name evidence="6" type="ORF">QO011_000702</name>
</gene>
<dbReference type="InterPro" id="IPR050204">
    <property type="entry name" value="AraC_XylS_family_regulators"/>
</dbReference>
<organism evidence="6 7">
    <name type="scientific">Labrys wisconsinensis</name>
    <dbReference type="NCBI Taxonomy" id="425677"/>
    <lineage>
        <taxon>Bacteria</taxon>
        <taxon>Pseudomonadati</taxon>
        <taxon>Pseudomonadota</taxon>
        <taxon>Alphaproteobacteria</taxon>
        <taxon>Hyphomicrobiales</taxon>
        <taxon>Xanthobacteraceae</taxon>
        <taxon>Labrys</taxon>
    </lineage>
</organism>
<dbReference type="Proteomes" id="UP001242480">
    <property type="component" value="Unassembled WGS sequence"/>
</dbReference>
<comment type="caution">
    <text evidence="6">The sequence shown here is derived from an EMBL/GenBank/DDBJ whole genome shotgun (WGS) entry which is preliminary data.</text>
</comment>
<name>A0ABU0J0C1_9HYPH</name>
<evidence type="ECO:0000256" key="4">
    <source>
        <dbReference type="SAM" id="MobiDB-lite"/>
    </source>
</evidence>
<sequence>MHLTGAHDGPTAGSTAGPALRQRIPIGRLCLDLVAFEPGPAAGRRGAPCAEEAAYVLVVPLAGPVRFGQGGRAGTVGAGDYVLLSQMAPCEIAADGAASLLLVRIPAAELRGRLTSVDEHIGRRFGANQQMARLLVDLMRGVAEQFADRPPPNPEALATEMVSFTALAIGAEDRGSTLDVRNARYRLRRRIVEFIESHLGDQDLSPKAIAAGNRISLSYLYSLFNDDDTTVGQFLQGRRLQRAYELLVADPGGRLTVSEIAYQVGFKNVSHFSRTFSRQFGIAPRDARQLARPSAAPASPRRRVPAGRGKAGLDGALASWRSAAPEDGARA</sequence>
<reference evidence="6 7" key="1">
    <citation type="submission" date="2023-07" db="EMBL/GenBank/DDBJ databases">
        <title>Genomic Encyclopedia of Type Strains, Phase IV (KMG-IV): sequencing the most valuable type-strain genomes for metagenomic binning, comparative biology and taxonomic classification.</title>
        <authorList>
            <person name="Goeker M."/>
        </authorList>
    </citation>
    <scope>NUCLEOTIDE SEQUENCE [LARGE SCALE GENOMIC DNA]</scope>
    <source>
        <strain evidence="6 7">DSM 19619</strain>
    </source>
</reference>
<dbReference type="SUPFAM" id="SSF46689">
    <property type="entry name" value="Homeodomain-like"/>
    <property type="match status" value="1"/>
</dbReference>
<keyword evidence="2" id="KW-0238">DNA-binding</keyword>
<evidence type="ECO:0000256" key="2">
    <source>
        <dbReference type="ARBA" id="ARBA00023125"/>
    </source>
</evidence>
<dbReference type="InterPro" id="IPR020449">
    <property type="entry name" value="Tscrpt_reg_AraC-type_HTH"/>
</dbReference>
<keyword evidence="7" id="KW-1185">Reference proteome</keyword>
<dbReference type="RefSeq" id="WP_307267728.1">
    <property type="nucleotide sequence ID" value="NZ_JAUSVX010000001.1"/>
</dbReference>
<keyword evidence="3" id="KW-0804">Transcription</keyword>
<dbReference type="EMBL" id="JAUSVX010000001">
    <property type="protein sequence ID" value="MDQ0467707.1"/>
    <property type="molecule type" value="Genomic_DNA"/>
</dbReference>
<protein>
    <submittedName>
        <fullName evidence="6">AraC-like DNA-binding protein</fullName>
    </submittedName>
</protein>